<keyword evidence="1" id="KW-0472">Membrane</keyword>
<gene>
    <name evidence="2" type="ORF">WMQ36_16145</name>
</gene>
<feature type="transmembrane region" description="Helical" evidence="1">
    <location>
        <begin position="63"/>
        <end position="88"/>
    </location>
</feature>
<evidence type="ECO:0000313" key="2">
    <source>
        <dbReference type="EMBL" id="MEQ2426505.1"/>
    </source>
</evidence>
<feature type="transmembrane region" description="Helical" evidence="1">
    <location>
        <begin position="100"/>
        <end position="125"/>
    </location>
</feature>
<comment type="caution">
    <text evidence="2">The sequence shown here is derived from an EMBL/GenBank/DDBJ whole genome shotgun (WGS) entry which is preliminary data.</text>
</comment>
<sequence>MVLYGRRQEEADAETRQARRKQCIRNALLWGALTLTGTLIYVFTKDWTERMAQHYYDGLPRFLSVLILCPACFFAGTLTFMNIMGLLGDIRIRQAWVRRTVLGISIGILVFYFIAASGVLLPLLLPDVHLFDELFMGLNHISLLLGYRLAKVPPLFFVSAAGIFLGMKGDKG</sequence>
<evidence type="ECO:0000256" key="1">
    <source>
        <dbReference type="SAM" id="Phobius"/>
    </source>
</evidence>
<dbReference type="EMBL" id="JBBMFM010000064">
    <property type="protein sequence ID" value="MEQ2426505.1"/>
    <property type="molecule type" value="Genomic_DNA"/>
</dbReference>
<dbReference type="Proteomes" id="UP001454086">
    <property type="component" value="Unassembled WGS sequence"/>
</dbReference>
<evidence type="ECO:0008006" key="4">
    <source>
        <dbReference type="Google" id="ProtNLM"/>
    </source>
</evidence>
<feature type="transmembrane region" description="Helical" evidence="1">
    <location>
        <begin position="145"/>
        <end position="167"/>
    </location>
</feature>
<dbReference type="RefSeq" id="WP_349118366.1">
    <property type="nucleotide sequence ID" value="NZ_JBBMFM010000064.1"/>
</dbReference>
<protein>
    <recommendedName>
        <fullName evidence="4">Transporter</fullName>
    </recommendedName>
</protein>
<proteinExistence type="predicted"/>
<organism evidence="2 3">
    <name type="scientific">Enterocloster hominis</name>
    <name type="common">ex Hitch et al. 2024</name>
    <dbReference type="NCBI Taxonomy" id="1917870"/>
    <lineage>
        <taxon>Bacteria</taxon>
        <taxon>Bacillati</taxon>
        <taxon>Bacillota</taxon>
        <taxon>Clostridia</taxon>
        <taxon>Lachnospirales</taxon>
        <taxon>Lachnospiraceae</taxon>
        <taxon>Enterocloster</taxon>
    </lineage>
</organism>
<accession>A0ABV1D7X6</accession>
<keyword evidence="3" id="KW-1185">Reference proteome</keyword>
<feature type="transmembrane region" description="Helical" evidence="1">
    <location>
        <begin position="26"/>
        <end position="43"/>
    </location>
</feature>
<keyword evidence="1" id="KW-0812">Transmembrane</keyword>
<evidence type="ECO:0000313" key="3">
    <source>
        <dbReference type="Proteomes" id="UP001454086"/>
    </source>
</evidence>
<reference evidence="2 3" key="1">
    <citation type="submission" date="2024-03" db="EMBL/GenBank/DDBJ databases">
        <title>Human intestinal bacterial collection.</title>
        <authorList>
            <person name="Pauvert C."/>
            <person name="Hitch T.C.A."/>
            <person name="Clavel T."/>
        </authorList>
    </citation>
    <scope>NUCLEOTIDE SEQUENCE [LARGE SCALE GENOMIC DNA]</scope>
    <source>
        <strain evidence="2 3">CLA-SR-H021</strain>
    </source>
</reference>
<name>A0ABV1D7X6_9FIRM</name>
<keyword evidence="1" id="KW-1133">Transmembrane helix</keyword>